<dbReference type="AlphaFoldDB" id="D8K6U8"/>
<dbReference type="STRING" id="105559.Nwat_1760"/>
<dbReference type="OrthoDB" id="7361935at2"/>
<evidence type="ECO:0000313" key="2">
    <source>
        <dbReference type="Proteomes" id="UP000000393"/>
    </source>
</evidence>
<keyword evidence="2" id="KW-1185">Reference proteome</keyword>
<dbReference type="RefSeq" id="WP_013220717.1">
    <property type="nucleotide sequence ID" value="NC_014315.1"/>
</dbReference>
<dbReference type="Proteomes" id="UP000000393">
    <property type="component" value="Chromosome"/>
</dbReference>
<dbReference type="EMBL" id="CP002086">
    <property type="protein sequence ID" value="ADJ28625.1"/>
    <property type="molecule type" value="Genomic_DNA"/>
</dbReference>
<reference evidence="1 2" key="1">
    <citation type="submission" date="2010-06" db="EMBL/GenBank/DDBJ databases">
        <title>Complete sequence of chromosome of Nitrosococcus watsoni C-113.</title>
        <authorList>
            <consortium name="US DOE Joint Genome Institute"/>
            <person name="Lucas S."/>
            <person name="Copeland A."/>
            <person name="Lapidus A."/>
            <person name="Cheng J.-F."/>
            <person name="Bruce D."/>
            <person name="Goodwin L."/>
            <person name="Pitluck S."/>
            <person name="Malfatti S.A."/>
            <person name="Chain P.S.G."/>
            <person name="Land M."/>
            <person name="Hauser L."/>
            <person name="Kyrpides N."/>
            <person name="Ivanova N."/>
            <person name="Cambell M.A."/>
            <person name="Heidelberg J.F."/>
            <person name="Klotz M.G."/>
            <person name="Woyke T."/>
        </authorList>
    </citation>
    <scope>NUCLEOTIDE SEQUENCE [LARGE SCALE GENOMIC DNA]</scope>
    <source>
        <strain evidence="1 2">C-113</strain>
    </source>
</reference>
<gene>
    <name evidence="1" type="ordered locus">Nwat_1760</name>
</gene>
<organism evidence="1 2">
    <name type="scientific">Nitrosococcus watsoni (strain C-113)</name>
    <dbReference type="NCBI Taxonomy" id="105559"/>
    <lineage>
        <taxon>Bacteria</taxon>
        <taxon>Pseudomonadati</taxon>
        <taxon>Pseudomonadota</taxon>
        <taxon>Gammaproteobacteria</taxon>
        <taxon>Chromatiales</taxon>
        <taxon>Chromatiaceae</taxon>
        <taxon>Nitrosococcus</taxon>
    </lineage>
</organism>
<name>D8K6U8_NITWC</name>
<protein>
    <submittedName>
        <fullName evidence="1">Uncharacterized protein</fullName>
    </submittedName>
</protein>
<accession>D8K6U8</accession>
<dbReference type="HOGENOM" id="CLU_2899615_0_0_6"/>
<sequence>MERILATVPEAQGISLAEILRHKPRLVMARHRQDFIEERVMRVEDWVLSATEARLCEFCALF</sequence>
<dbReference type="KEGG" id="nwa:Nwat_1760"/>
<evidence type="ECO:0000313" key="1">
    <source>
        <dbReference type="EMBL" id="ADJ28625.1"/>
    </source>
</evidence>
<proteinExistence type="predicted"/>